<dbReference type="Pfam" id="PF00361">
    <property type="entry name" value="Proton_antipo_M"/>
    <property type="match status" value="1"/>
</dbReference>
<dbReference type="AlphaFoldDB" id="A0A172DYU4"/>
<keyword evidence="15 17" id="KW-0472">Membrane</keyword>
<feature type="transmembrane region" description="Helical" evidence="17">
    <location>
        <begin position="297"/>
        <end position="320"/>
    </location>
</feature>
<feature type="transmembrane region" description="Helical" evidence="17">
    <location>
        <begin position="89"/>
        <end position="107"/>
    </location>
</feature>
<gene>
    <name evidence="20" type="primary">ND4</name>
</gene>
<dbReference type="GO" id="GO:0008137">
    <property type="term" value="F:NADH dehydrogenase (ubiquinone) activity"/>
    <property type="evidence" value="ECO:0007669"/>
    <property type="project" value="UniProtKB-UniRule"/>
</dbReference>
<keyword evidence="10 17" id="KW-0249">Electron transport</keyword>
<dbReference type="GO" id="GO:0048039">
    <property type="term" value="F:ubiquinone binding"/>
    <property type="evidence" value="ECO:0007669"/>
    <property type="project" value="TreeGrafter"/>
</dbReference>
<feature type="transmembrane region" description="Helical" evidence="17">
    <location>
        <begin position="332"/>
        <end position="351"/>
    </location>
</feature>
<sequence length="444" mass="49899">MMMGMIFMLLGLMLGLGYSGWWFTMYSLMMASLLFMGVFHIGAGVSFVGYGLSMDGVSFWLVLLSFWISFLMILASYSVSKHYNYDKEFLFFVLLLLFFLLVCFVSTNLFMLYLFFESSLIPIVLLVIGWGYQPERFNAALYLLFYTLFVSLPMLLGIFYLGSTSNTLFMPLIECSGGVYLSLCMLGAFLVSMPIFLAHFWLPSAHVEAPISGSMVLAGVLLKLGGYGLYRVFPFIGEAFYWYGSFFLIISLYGGVLVGLLCLFQSDIKSMIAYSSVSHMGLVIGGMFTMSCSGYCGALIMMVGHGLCSSGLFCLANIIYERTHTRSLYLNKGLITVMPTMGMFWFMFSANNMSSPPSLNLLGEIMLINSVVSWCTPVLLFICLSSFLSCCFSIYLYSIVQHGQVSSGLYILMGGYLREYLLLLLHWIPLNMLFLFSDKMAFWI</sequence>
<dbReference type="CTD" id="4538"/>
<feature type="transmembrane region" description="Helical" evidence="17">
    <location>
        <begin position="271"/>
        <end position="291"/>
    </location>
</feature>
<keyword evidence="11 17" id="KW-1133">Transmembrane helix</keyword>
<feature type="transmembrane region" description="Helical" evidence="17">
    <location>
        <begin position="371"/>
        <end position="397"/>
    </location>
</feature>
<feature type="transmembrane region" description="Helical" evidence="17">
    <location>
        <begin position="214"/>
        <end position="233"/>
    </location>
</feature>
<feature type="transmembrane region" description="Helical" evidence="17">
    <location>
        <begin position="31"/>
        <end position="52"/>
    </location>
</feature>
<keyword evidence="13 17" id="KW-0830">Ubiquinone</keyword>
<dbReference type="GO" id="GO:0003954">
    <property type="term" value="F:NADH dehydrogenase activity"/>
    <property type="evidence" value="ECO:0007669"/>
    <property type="project" value="TreeGrafter"/>
</dbReference>
<dbReference type="InterPro" id="IPR000260">
    <property type="entry name" value="NADH4_N"/>
</dbReference>
<evidence type="ECO:0000256" key="15">
    <source>
        <dbReference type="ARBA" id="ARBA00023136"/>
    </source>
</evidence>
<dbReference type="EMBL" id="JQ780818">
    <property type="protein sequence ID" value="AFI54701.1"/>
    <property type="molecule type" value="Genomic_DNA"/>
</dbReference>
<protein>
    <recommendedName>
        <fullName evidence="5 17">NADH-ubiquinone oxidoreductase chain 4</fullName>
        <ecNumber evidence="4 17">7.1.1.2</ecNumber>
    </recommendedName>
</protein>
<feature type="transmembrane region" description="Helical" evidence="17">
    <location>
        <begin position="409"/>
        <end position="428"/>
    </location>
</feature>
<proteinExistence type="inferred from homology"/>
<evidence type="ECO:0000256" key="11">
    <source>
        <dbReference type="ARBA" id="ARBA00022989"/>
    </source>
</evidence>
<dbReference type="GO" id="GO:0015990">
    <property type="term" value="P:electron transport coupled proton transport"/>
    <property type="evidence" value="ECO:0007669"/>
    <property type="project" value="TreeGrafter"/>
</dbReference>
<reference evidence="20" key="2">
    <citation type="journal article" date="2016" name="Sci. Rep.">
        <title>Rearrangement of mitochondrial tRNA genes in flat bugs (Hemiptera: Aradidae).</title>
        <authorList>
            <person name="Song F."/>
            <person name="Li H."/>
            <person name="Shao R."/>
            <person name="Shi A."/>
            <person name="Bai X."/>
            <person name="Zheng X."/>
            <person name="Heiss E."/>
            <person name="Cai W."/>
        </authorList>
    </citation>
    <scope>NUCLEOTIDE SEQUENCE</scope>
</reference>
<geneLocation type="mitochondrion" evidence="20"/>
<comment type="catalytic activity">
    <reaction evidence="16 17">
        <text>a ubiquinone + NADH + 5 H(+)(in) = a ubiquinol + NAD(+) + 4 H(+)(out)</text>
        <dbReference type="Rhea" id="RHEA:29091"/>
        <dbReference type="Rhea" id="RHEA-COMP:9565"/>
        <dbReference type="Rhea" id="RHEA-COMP:9566"/>
        <dbReference type="ChEBI" id="CHEBI:15378"/>
        <dbReference type="ChEBI" id="CHEBI:16389"/>
        <dbReference type="ChEBI" id="CHEBI:17976"/>
        <dbReference type="ChEBI" id="CHEBI:57540"/>
        <dbReference type="ChEBI" id="CHEBI:57945"/>
        <dbReference type="EC" id="7.1.1.2"/>
    </reaction>
</comment>
<keyword evidence="12 17" id="KW-0520">NAD</keyword>
<feature type="transmembrane region" description="Helical" evidence="17">
    <location>
        <begin position="239"/>
        <end position="264"/>
    </location>
</feature>
<accession>A0A172DYU4</accession>
<evidence type="ECO:0000256" key="16">
    <source>
        <dbReference type="ARBA" id="ARBA00049551"/>
    </source>
</evidence>
<evidence type="ECO:0000259" key="19">
    <source>
        <dbReference type="Pfam" id="PF01059"/>
    </source>
</evidence>
<reference evidence="20" key="1">
    <citation type="submission" date="2012-03" db="EMBL/GenBank/DDBJ databases">
        <authorList>
            <person name="Mohankumar C."/>
            <person name="Salini B."/>
            <person name="Harish M."/>
            <person name="Sooraj B."/>
        </authorList>
    </citation>
    <scope>NUCLEOTIDE SEQUENCE</scope>
</reference>
<evidence type="ECO:0000256" key="2">
    <source>
        <dbReference type="ARBA" id="ARBA00004225"/>
    </source>
</evidence>
<dbReference type="GeneID" id="27985383"/>
<dbReference type="Pfam" id="PF01059">
    <property type="entry name" value="Oxidored_q5_N"/>
    <property type="match status" value="1"/>
</dbReference>
<evidence type="ECO:0000256" key="3">
    <source>
        <dbReference type="ARBA" id="ARBA00009025"/>
    </source>
</evidence>
<dbReference type="EC" id="7.1.1.2" evidence="4 17"/>
<dbReference type="GO" id="GO:0042773">
    <property type="term" value="P:ATP synthesis coupled electron transport"/>
    <property type="evidence" value="ECO:0007669"/>
    <property type="project" value="InterPro"/>
</dbReference>
<feature type="transmembrane region" description="Helical" evidence="17">
    <location>
        <begin position="58"/>
        <end position="77"/>
    </location>
</feature>
<comment type="function">
    <text evidence="1">Core subunit of the mitochondrial membrane respiratory chain NADH dehydrogenase (Complex I) that is believed to belong to the minimal assembly required for catalysis. Complex I functions in the transfer of electrons from NADH to the respiratory chain. The immediate electron acceptor for the enzyme is believed to be ubiquinone.</text>
</comment>
<feature type="domain" description="NADH:ubiquinone oxidoreductase chain 4 N-terminal" evidence="19">
    <location>
        <begin position="2"/>
        <end position="102"/>
    </location>
</feature>
<dbReference type="InterPro" id="IPR001750">
    <property type="entry name" value="ND/Mrp_TM"/>
</dbReference>
<keyword evidence="6 17" id="KW-0813">Transport</keyword>
<evidence type="ECO:0000313" key="20">
    <source>
        <dbReference type="EMBL" id="AFI54701.1"/>
    </source>
</evidence>
<dbReference type="RefSeq" id="YP_009258836.1">
    <property type="nucleotide sequence ID" value="NC_030362.1"/>
</dbReference>
<evidence type="ECO:0000256" key="1">
    <source>
        <dbReference type="ARBA" id="ARBA00003257"/>
    </source>
</evidence>
<evidence type="ECO:0000256" key="12">
    <source>
        <dbReference type="ARBA" id="ARBA00023027"/>
    </source>
</evidence>
<keyword evidence="8 17" id="KW-0812">Transmembrane</keyword>
<comment type="function">
    <text evidence="17">Core subunit of the mitochondrial membrane respiratory chain NADH dehydrogenase (Complex I) which catalyzes electron transfer from NADH through the respiratory chain, using ubiquinone as an electron acceptor. Essential for the catalytic activity and assembly of complex I.</text>
</comment>
<dbReference type="PRINTS" id="PR01437">
    <property type="entry name" value="NUOXDRDTASE4"/>
</dbReference>
<evidence type="ECO:0000259" key="18">
    <source>
        <dbReference type="Pfam" id="PF00361"/>
    </source>
</evidence>
<comment type="subcellular location">
    <subcellularLocation>
        <location evidence="2 17">Mitochondrion membrane</location>
        <topology evidence="2 17">Multi-pass membrane protein</topology>
    </subcellularLocation>
</comment>
<organism evidence="20">
    <name type="scientific">Aradus compar</name>
    <dbReference type="NCBI Taxonomy" id="1176475"/>
    <lineage>
        <taxon>Eukaryota</taxon>
        <taxon>Metazoa</taxon>
        <taxon>Ecdysozoa</taxon>
        <taxon>Arthropoda</taxon>
        <taxon>Hexapoda</taxon>
        <taxon>Insecta</taxon>
        <taxon>Pterygota</taxon>
        <taxon>Neoptera</taxon>
        <taxon>Paraneoptera</taxon>
        <taxon>Hemiptera</taxon>
        <taxon>Heteroptera</taxon>
        <taxon>Panheteroptera</taxon>
        <taxon>Pentatomomorpha</taxon>
        <taxon>Aradoidea</taxon>
        <taxon>Aradidae</taxon>
        <taxon>Aradinae</taxon>
        <taxon>Aradus</taxon>
    </lineage>
</organism>
<evidence type="ECO:0000256" key="10">
    <source>
        <dbReference type="ARBA" id="ARBA00022982"/>
    </source>
</evidence>
<feature type="transmembrane region" description="Helical" evidence="17">
    <location>
        <begin position="180"/>
        <end position="202"/>
    </location>
</feature>
<evidence type="ECO:0000256" key="9">
    <source>
        <dbReference type="ARBA" id="ARBA00022967"/>
    </source>
</evidence>
<dbReference type="PANTHER" id="PTHR43507:SF20">
    <property type="entry name" value="NADH-UBIQUINONE OXIDOREDUCTASE CHAIN 4"/>
    <property type="match status" value="1"/>
</dbReference>
<feature type="transmembrane region" description="Helical" evidence="17">
    <location>
        <begin position="113"/>
        <end position="132"/>
    </location>
</feature>
<name>A0A172DYU4_9HEMI</name>
<keyword evidence="9" id="KW-1278">Translocase</keyword>
<evidence type="ECO:0000256" key="7">
    <source>
        <dbReference type="ARBA" id="ARBA00022660"/>
    </source>
</evidence>
<dbReference type="GO" id="GO:0031966">
    <property type="term" value="C:mitochondrial membrane"/>
    <property type="evidence" value="ECO:0007669"/>
    <property type="project" value="UniProtKB-SubCell"/>
</dbReference>
<dbReference type="InterPro" id="IPR003918">
    <property type="entry name" value="NADH_UbQ_OxRdtase"/>
</dbReference>
<keyword evidence="14 17" id="KW-0496">Mitochondrion</keyword>
<evidence type="ECO:0000256" key="8">
    <source>
        <dbReference type="ARBA" id="ARBA00022692"/>
    </source>
</evidence>
<feature type="transmembrane region" description="Helical" evidence="17">
    <location>
        <begin position="6"/>
        <end position="24"/>
    </location>
</feature>
<comment type="similarity">
    <text evidence="3 17">Belongs to the complex I subunit 4 family.</text>
</comment>
<feature type="transmembrane region" description="Helical" evidence="17">
    <location>
        <begin position="139"/>
        <end position="160"/>
    </location>
</feature>
<evidence type="ECO:0000256" key="13">
    <source>
        <dbReference type="ARBA" id="ARBA00023075"/>
    </source>
</evidence>
<evidence type="ECO:0000256" key="5">
    <source>
        <dbReference type="ARBA" id="ARBA00021006"/>
    </source>
</evidence>
<evidence type="ECO:0000256" key="4">
    <source>
        <dbReference type="ARBA" id="ARBA00012944"/>
    </source>
</evidence>
<evidence type="ECO:0000256" key="14">
    <source>
        <dbReference type="ARBA" id="ARBA00023128"/>
    </source>
</evidence>
<evidence type="ECO:0000256" key="6">
    <source>
        <dbReference type="ARBA" id="ARBA00022448"/>
    </source>
</evidence>
<evidence type="ECO:0000256" key="17">
    <source>
        <dbReference type="RuleBase" id="RU003297"/>
    </source>
</evidence>
<feature type="domain" description="NADH:quinone oxidoreductase/Mrp antiporter transmembrane" evidence="18">
    <location>
        <begin position="106"/>
        <end position="388"/>
    </location>
</feature>
<dbReference type="PANTHER" id="PTHR43507">
    <property type="entry name" value="NADH-UBIQUINONE OXIDOREDUCTASE CHAIN 4"/>
    <property type="match status" value="1"/>
</dbReference>
<keyword evidence="7 17" id="KW-0679">Respiratory chain</keyword>